<reference evidence="1" key="1">
    <citation type="submission" date="2014-09" db="EMBL/GenBank/DDBJ databases">
        <authorList>
            <person name="Magalhaes I.L.F."/>
            <person name="Oliveira U."/>
            <person name="Santos F.R."/>
            <person name="Vidigal T.H.D.A."/>
            <person name="Brescovit A.D."/>
            <person name="Santos A.J."/>
        </authorList>
    </citation>
    <scope>NUCLEOTIDE SEQUENCE</scope>
    <source>
        <tissue evidence="1">Shoot tissue taken approximately 20 cm above the soil surface</tissue>
    </source>
</reference>
<name>A0A0A9EB93_ARUDO</name>
<reference evidence="1" key="2">
    <citation type="journal article" date="2015" name="Data Brief">
        <title>Shoot transcriptome of the giant reed, Arundo donax.</title>
        <authorList>
            <person name="Barrero R.A."/>
            <person name="Guerrero F.D."/>
            <person name="Moolhuijzen P."/>
            <person name="Goolsby J.A."/>
            <person name="Tidwell J."/>
            <person name="Bellgard S.E."/>
            <person name="Bellgard M.I."/>
        </authorList>
    </citation>
    <scope>NUCLEOTIDE SEQUENCE</scope>
    <source>
        <tissue evidence="1">Shoot tissue taken approximately 20 cm above the soil surface</tissue>
    </source>
</reference>
<dbReference type="EMBL" id="GBRH01199881">
    <property type="protein sequence ID" value="JAD98014.1"/>
    <property type="molecule type" value="Transcribed_RNA"/>
</dbReference>
<accession>A0A0A9EB93</accession>
<dbReference type="AlphaFoldDB" id="A0A0A9EB93"/>
<evidence type="ECO:0000313" key="1">
    <source>
        <dbReference type="EMBL" id="JAD98014.1"/>
    </source>
</evidence>
<sequence>MSLSCLRYLAFLKEKALFFPLAKYACS</sequence>
<organism evidence="1">
    <name type="scientific">Arundo donax</name>
    <name type="common">Giant reed</name>
    <name type="synonym">Donax arundinaceus</name>
    <dbReference type="NCBI Taxonomy" id="35708"/>
    <lineage>
        <taxon>Eukaryota</taxon>
        <taxon>Viridiplantae</taxon>
        <taxon>Streptophyta</taxon>
        <taxon>Embryophyta</taxon>
        <taxon>Tracheophyta</taxon>
        <taxon>Spermatophyta</taxon>
        <taxon>Magnoliopsida</taxon>
        <taxon>Liliopsida</taxon>
        <taxon>Poales</taxon>
        <taxon>Poaceae</taxon>
        <taxon>PACMAD clade</taxon>
        <taxon>Arundinoideae</taxon>
        <taxon>Arundineae</taxon>
        <taxon>Arundo</taxon>
    </lineage>
</organism>
<protein>
    <submittedName>
        <fullName evidence="1">Uncharacterized protein</fullName>
    </submittedName>
</protein>
<proteinExistence type="predicted"/>